<dbReference type="GO" id="GO:0016757">
    <property type="term" value="F:glycosyltransferase activity"/>
    <property type="evidence" value="ECO:0007669"/>
    <property type="project" value="InterPro"/>
</dbReference>
<dbReference type="PANTHER" id="PTHR47483">
    <property type="entry name" value="BETA-ARABINOFURANOSYLTRANSFERASE RAY1"/>
    <property type="match status" value="1"/>
</dbReference>
<dbReference type="AlphaFoldDB" id="A0A7J7DJZ9"/>
<keyword evidence="1" id="KW-0812">Transmembrane</keyword>
<proteinExistence type="predicted"/>
<gene>
    <name evidence="3" type="ORF">HS088_TW06G00735</name>
</gene>
<dbReference type="PANTHER" id="PTHR47483:SF1">
    <property type="entry name" value="BETA-ARABINOFURANOSYLTRANSFERASE RAY1"/>
    <property type="match status" value="1"/>
</dbReference>
<dbReference type="InParanoid" id="A0A7J7DJZ9"/>
<dbReference type="Proteomes" id="UP000593562">
    <property type="component" value="Unassembled WGS sequence"/>
</dbReference>
<protein>
    <recommendedName>
        <fullName evidence="2">Nucleotide-diphospho-sugar transferase domain-containing protein</fullName>
    </recommendedName>
</protein>
<dbReference type="Pfam" id="PF03407">
    <property type="entry name" value="Nucleotid_trans"/>
    <property type="match status" value="1"/>
</dbReference>
<keyword evidence="1" id="KW-1133">Transmembrane helix</keyword>
<dbReference type="InterPro" id="IPR005069">
    <property type="entry name" value="Nucl-diP-sugar_transferase"/>
</dbReference>
<sequence length="588" mass="66957">MHKYPTLTQNPNSHTNQYHNVQQNTTMKLLRHALEVGPWSIWLSGFFLIALSLHAIQLLPSLHNHINTSEFTHNLGAPRITIFSAPDPFTAPAFARQTLAVRSWLAVSPQITVVLFSQDPSVVSFAGMYGSRVVVEPNIDFTFLGIPFFHSMVARSRAFTTDISVFINPESILLPDFISTLNFVHKLDHDWLLLASARNVSHLPFYLDEDGVYLVRDDGKQMRTHELQEVIDQNFRWNHCDDRMLIAWNSGDLPLHSGVLPPFLYRKGIHNRWIINEAILSGYRFVFDASLTITSLYLDDQAFFSNQSFRGTSLLAAEKRNWEYIGNFHLGTLYGSSFFHETNYTSLLKLSRCKTQYFFVDTATIGYSSIYRRPSSSSGRILHLSTNKETMNCLDGIGLMSGFDCSFKDQFKQLPPLPFPHSLDSLLQITADRHKTIVLGIAGYSYRDMLMSWVCRLRHLSIRNFLVCALDRETYKFSVMQGLPVFNDHSAPSNISFNDCHFGTDCFQRVTKVKSRIVLKILKLGYNVLLSDVDIYWFANPLPLLHSFGPGVLAAQSDEYNETGFYFHHPAYKLLICNSLEALESGAS</sequence>
<dbReference type="EMBL" id="JAAARO010000006">
    <property type="protein sequence ID" value="KAF5746564.1"/>
    <property type="molecule type" value="Genomic_DNA"/>
</dbReference>
<evidence type="ECO:0000313" key="3">
    <source>
        <dbReference type="EMBL" id="KAF5746564.1"/>
    </source>
</evidence>
<comment type="caution">
    <text evidence="3">The sequence shown here is derived from an EMBL/GenBank/DDBJ whole genome shotgun (WGS) entry which is preliminary data.</text>
</comment>
<accession>A0A7J7DJZ9</accession>
<dbReference type="InterPro" id="IPR044575">
    <property type="entry name" value="RAY1-like"/>
</dbReference>
<feature type="transmembrane region" description="Helical" evidence="1">
    <location>
        <begin position="39"/>
        <end position="59"/>
    </location>
</feature>
<organism evidence="3 4">
    <name type="scientific">Tripterygium wilfordii</name>
    <name type="common">Thunder God vine</name>
    <dbReference type="NCBI Taxonomy" id="458696"/>
    <lineage>
        <taxon>Eukaryota</taxon>
        <taxon>Viridiplantae</taxon>
        <taxon>Streptophyta</taxon>
        <taxon>Embryophyta</taxon>
        <taxon>Tracheophyta</taxon>
        <taxon>Spermatophyta</taxon>
        <taxon>Magnoliopsida</taxon>
        <taxon>eudicotyledons</taxon>
        <taxon>Gunneridae</taxon>
        <taxon>Pentapetalae</taxon>
        <taxon>rosids</taxon>
        <taxon>fabids</taxon>
        <taxon>Celastrales</taxon>
        <taxon>Celastraceae</taxon>
        <taxon>Tripterygium</taxon>
    </lineage>
</organism>
<evidence type="ECO:0000313" key="4">
    <source>
        <dbReference type="Proteomes" id="UP000593562"/>
    </source>
</evidence>
<evidence type="ECO:0000256" key="1">
    <source>
        <dbReference type="SAM" id="Phobius"/>
    </source>
</evidence>
<evidence type="ECO:0000259" key="2">
    <source>
        <dbReference type="Pfam" id="PF03407"/>
    </source>
</evidence>
<feature type="domain" description="Nucleotide-diphospho-sugar transferase" evidence="2">
    <location>
        <begin position="462"/>
        <end position="569"/>
    </location>
</feature>
<reference evidence="3 4" key="1">
    <citation type="journal article" date="2020" name="Nat. Commun.">
        <title>Genome of Tripterygium wilfordii and identification of cytochrome P450 involved in triptolide biosynthesis.</title>
        <authorList>
            <person name="Tu L."/>
            <person name="Su P."/>
            <person name="Zhang Z."/>
            <person name="Gao L."/>
            <person name="Wang J."/>
            <person name="Hu T."/>
            <person name="Zhou J."/>
            <person name="Zhang Y."/>
            <person name="Zhao Y."/>
            <person name="Liu Y."/>
            <person name="Song Y."/>
            <person name="Tong Y."/>
            <person name="Lu Y."/>
            <person name="Yang J."/>
            <person name="Xu C."/>
            <person name="Jia M."/>
            <person name="Peters R.J."/>
            <person name="Huang L."/>
            <person name="Gao W."/>
        </authorList>
    </citation>
    <scope>NUCLEOTIDE SEQUENCE [LARGE SCALE GENOMIC DNA]</scope>
    <source>
        <strain evidence="4">cv. XIE 37</strain>
        <tissue evidence="3">Leaf</tissue>
    </source>
</reference>
<dbReference type="FunCoup" id="A0A7J7DJZ9">
    <property type="interactions" value="289"/>
</dbReference>
<keyword evidence="1" id="KW-0472">Membrane</keyword>
<keyword evidence="4" id="KW-1185">Reference proteome</keyword>
<name>A0A7J7DJZ9_TRIWF</name>